<dbReference type="WBParaSite" id="nOo.2.0.1.t12841-RA">
    <property type="protein sequence ID" value="nOo.2.0.1.t12841-RA"/>
    <property type="gene ID" value="nOo.2.0.1.g12841"/>
</dbReference>
<organism evidence="4">
    <name type="scientific">Onchocerca ochengi</name>
    <name type="common">Filarial nematode worm</name>
    <dbReference type="NCBI Taxonomy" id="42157"/>
    <lineage>
        <taxon>Eukaryota</taxon>
        <taxon>Metazoa</taxon>
        <taxon>Ecdysozoa</taxon>
        <taxon>Nematoda</taxon>
        <taxon>Chromadorea</taxon>
        <taxon>Rhabditida</taxon>
        <taxon>Spirurina</taxon>
        <taxon>Spiruromorpha</taxon>
        <taxon>Filarioidea</taxon>
        <taxon>Onchocercidae</taxon>
        <taxon>Onchocerca</taxon>
    </lineage>
</organism>
<evidence type="ECO:0000313" key="4">
    <source>
        <dbReference type="WBParaSite" id="nOo.2.0.1.t12841-RA"/>
    </source>
</evidence>
<evidence type="ECO:0000256" key="1">
    <source>
        <dbReference type="SAM" id="MobiDB-lite"/>
    </source>
</evidence>
<protein>
    <submittedName>
        <fullName evidence="4">Ovule protein</fullName>
    </submittedName>
</protein>
<proteinExistence type="predicted"/>
<sequence length="56" mass="6747">MLRAIWQRTNKNNTSNDNDDRNAIYNDQDSYDEEQESVDHSHLQEHCHFLLLSQKE</sequence>
<feature type="region of interest" description="Disordered" evidence="1">
    <location>
        <begin position="1"/>
        <end position="42"/>
    </location>
</feature>
<keyword evidence="3" id="KW-1185">Reference proteome</keyword>
<reference evidence="4" key="1">
    <citation type="submission" date="2016-06" db="UniProtKB">
        <authorList>
            <consortium name="WormBaseParasite"/>
        </authorList>
    </citation>
    <scope>IDENTIFICATION</scope>
</reference>
<evidence type="ECO:0000313" key="2">
    <source>
        <dbReference type="EMBL" id="VDN00132.1"/>
    </source>
</evidence>
<gene>
    <name evidence="2" type="ORF">NOO_LOCUS12841</name>
</gene>
<accession>A0A182EXE0</accession>
<name>A0A182EXE0_ONCOC</name>
<dbReference type="EMBL" id="UYRW01012241">
    <property type="protein sequence ID" value="VDN00132.1"/>
    <property type="molecule type" value="Genomic_DNA"/>
</dbReference>
<evidence type="ECO:0000313" key="3">
    <source>
        <dbReference type="Proteomes" id="UP000271087"/>
    </source>
</evidence>
<reference evidence="2 3" key="2">
    <citation type="submission" date="2018-08" db="EMBL/GenBank/DDBJ databases">
        <authorList>
            <person name="Laetsch R D."/>
            <person name="Stevens L."/>
            <person name="Kumar S."/>
            <person name="Blaxter L. M."/>
        </authorList>
    </citation>
    <scope>NUCLEOTIDE SEQUENCE [LARGE SCALE GENOMIC DNA]</scope>
</reference>
<dbReference type="Proteomes" id="UP000271087">
    <property type="component" value="Unassembled WGS sequence"/>
</dbReference>
<dbReference type="AlphaFoldDB" id="A0A182EXE0"/>